<dbReference type="Proteomes" id="UP000019402">
    <property type="component" value="Unassembled WGS sequence"/>
</dbReference>
<dbReference type="AlphaFoldDB" id="W7YTC8"/>
<dbReference type="Gene3D" id="1.10.10.10">
    <property type="entry name" value="Winged helix-like DNA-binding domain superfamily/Winged helix DNA-binding domain"/>
    <property type="match status" value="1"/>
</dbReference>
<proteinExistence type="predicted"/>
<dbReference type="InterPro" id="IPR015943">
    <property type="entry name" value="WD40/YVTN_repeat-like_dom_sf"/>
</dbReference>
<dbReference type="Pfam" id="PF07495">
    <property type="entry name" value="Y_Y_Y"/>
    <property type="match status" value="1"/>
</dbReference>
<dbReference type="Gene3D" id="2.130.10.10">
    <property type="entry name" value="YVTN repeat-like/Quinoprotein amine dehydrogenase"/>
    <property type="match status" value="2"/>
</dbReference>
<feature type="domain" description="Two component regulator three Y" evidence="4">
    <location>
        <begin position="753"/>
        <end position="814"/>
    </location>
</feature>
<protein>
    <submittedName>
        <fullName evidence="5">Response regulator containing a CheY-like receiver domain and a GGDEF domain protein</fullName>
    </submittedName>
</protein>
<evidence type="ECO:0000313" key="6">
    <source>
        <dbReference type="Proteomes" id="UP000019402"/>
    </source>
</evidence>
<feature type="transmembrane region" description="Helical" evidence="2">
    <location>
        <begin position="822"/>
        <end position="841"/>
    </location>
</feature>
<evidence type="ECO:0000259" key="3">
    <source>
        <dbReference type="Pfam" id="PF00196"/>
    </source>
</evidence>
<keyword evidence="2" id="KW-0812">Transmembrane</keyword>
<dbReference type="eggNOG" id="COG2197">
    <property type="taxonomic scope" value="Bacteria"/>
</dbReference>
<dbReference type="RefSeq" id="WP_027472403.1">
    <property type="nucleotide sequence ID" value="NZ_BAMD01000108.1"/>
</dbReference>
<dbReference type="InterPro" id="IPR016032">
    <property type="entry name" value="Sig_transdc_resp-reg_C-effctor"/>
</dbReference>
<comment type="caution">
    <text evidence="5">The sequence shown here is derived from an EMBL/GenBank/DDBJ whole genome shotgun (WGS) entry which is preliminary data.</text>
</comment>
<dbReference type="PANTHER" id="PTHR43547:SF2">
    <property type="entry name" value="HYBRID SIGNAL TRANSDUCTION HISTIDINE KINASE C"/>
    <property type="match status" value="1"/>
</dbReference>
<dbReference type="SUPFAM" id="SSF63829">
    <property type="entry name" value="Calcium-dependent phosphotriesterase"/>
    <property type="match status" value="3"/>
</dbReference>
<evidence type="ECO:0000256" key="2">
    <source>
        <dbReference type="SAM" id="Phobius"/>
    </source>
</evidence>
<dbReference type="GO" id="GO:0003677">
    <property type="term" value="F:DNA binding"/>
    <property type="evidence" value="ECO:0007669"/>
    <property type="project" value="InterPro"/>
</dbReference>
<sequence length="1031" mass="118780">MLDLCNLFHALEYSRNATIHYIITYTFVMIISKLLTLALLFFVLSDIHTQIRPISFNHLSLHDGLPHNTINDITQDKLGNIWIATDDGVSYYNNNQFKTFKYNKLDSNSIRNNQVLKLHIDNKGKLWLGGKVSLELYDEMTETFQHFYLPNLPMQERVHVIEIYQQNDSTLLIGTDGGGLRCFNTNTYTQKEVLPLDCCDKIGLRVSAIHIDEKERIWLGTLDKGLFVFDPNNNNIKIKSFCANSEIRNIIAFKKDYILVATYNQGLLKVCTRDLTLEPFFSSNANQASPQRIFDLVSSEKYLYIGTDGDGLIKYNYATKENEAYKNYGTNTKSVSNNVIRCIFRDREQNLWLGHFNGGISLARNKKCFTNLNNTPLSNNSLSHSVVTSLLEDNDHNIWIGTDGGGLNFIKNGVLYNANNANSNNIISDKFPKNILALYQDKNSNIWLGSYLQGIYIYNPNDQSIKSFNTLYPKLKLSNNDIRCFMQDRLDKLWIGTNGGGVNIVNLKDKTLQILKKDTSNLNNSLSLDWVRTIFEDELGYIWIGTTYGLNTYDPINKTFRHYLYNENDSGSISGDIIYSINQDDDKQIWIGTEAGLNKYNRKTDNFTHYSVEDGLPSNTINAIINTHNRYLWLSTNNGLSKFGLKDTSFVNYNITDGLLSNSFVNGSFTSSHDGKLYFGSIAGLSYFKPKDIKADTIQIPTILTDFKIQNRSIGIKDTINNRVLLNKSITYTDTVELLKKENLITINYSSLSYAYNDKVEYEYRLLGFSDIWNNNKKKNSVTYTNLKAGTYTFQIRVVDNSIEHPIRNLTIIVLPPFYETIWFKLIALISLIALLNYLYLLRLKILKKERDILQYKYTIKKQEAEKQQISLNDKINDAQKQYEKNEMDYKSAQLISTTVLLTHKNERMTQVKNKISTFCKEADDPALKENLKELIKTIDSEFKVEEDWGRFEEHFNNVHKDFIKRLKEKYPELSHSYLRLCAYLKLDLSTKEIASLMNISHRGVEKSRSRLRKKLNLASEIKLNSFIASI</sequence>
<dbReference type="SUPFAM" id="SSF46894">
    <property type="entry name" value="C-terminal effector domain of the bipartite response regulators"/>
    <property type="match status" value="1"/>
</dbReference>
<reference evidence="5 6" key="1">
    <citation type="journal article" date="2014" name="Genome Announc.">
        <title>Draft Genome Sequence of Cytophaga fermentans JCM 21142T, a Facultative Anaerobe Isolated from Marine Mud.</title>
        <authorList>
            <person name="Starns D."/>
            <person name="Oshima K."/>
            <person name="Suda W."/>
            <person name="Iino T."/>
            <person name="Yuki M."/>
            <person name="Inoue J."/>
            <person name="Kitamura K."/>
            <person name="Iida T."/>
            <person name="Darby A."/>
            <person name="Hattori M."/>
            <person name="Ohkuma M."/>
        </authorList>
    </citation>
    <scope>NUCLEOTIDE SEQUENCE [LARGE SCALE GENOMIC DNA]</scope>
    <source>
        <strain evidence="5 6">JCM 21142</strain>
    </source>
</reference>
<keyword evidence="2" id="KW-0472">Membrane</keyword>
<evidence type="ECO:0000313" key="5">
    <source>
        <dbReference type="EMBL" id="GAF05694.1"/>
    </source>
</evidence>
<dbReference type="Pfam" id="PF00196">
    <property type="entry name" value="GerE"/>
    <property type="match status" value="1"/>
</dbReference>
<dbReference type="eggNOG" id="COG3292">
    <property type="taxonomic scope" value="Bacteria"/>
</dbReference>
<dbReference type="GO" id="GO:0000155">
    <property type="term" value="F:phosphorelay sensor kinase activity"/>
    <property type="evidence" value="ECO:0007669"/>
    <property type="project" value="TreeGrafter"/>
</dbReference>
<dbReference type="Gene3D" id="2.60.40.10">
    <property type="entry name" value="Immunoglobulins"/>
    <property type="match status" value="1"/>
</dbReference>
<dbReference type="Pfam" id="PF07494">
    <property type="entry name" value="Reg_prop"/>
    <property type="match status" value="6"/>
</dbReference>
<feature type="transmembrane region" description="Helical" evidence="2">
    <location>
        <begin position="21"/>
        <end position="44"/>
    </location>
</feature>
<evidence type="ECO:0000256" key="1">
    <source>
        <dbReference type="ARBA" id="ARBA00022553"/>
    </source>
</evidence>
<dbReference type="PANTHER" id="PTHR43547">
    <property type="entry name" value="TWO-COMPONENT HISTIDINE KINASE"/>
    <property type="match status" value="1"/>
</dbReference>
<dbReference type="InterPro" id="IPR011110">
    <property type="entry name" value="Reg_prop"/>
</dbReference>
<name>W7YTC8_9BACT</name>
<dbReference type="InterPro" id="IPR000792">
    <property type="entry name" value="Tscrpt_reg_LuxR_C"/>
</dbReference>
<dbReference type="InterPro" id="IPR013783">
    <property type="entry name" value="Ig-like_fold"/>
</dbReference>
<dbReference type="OrthoDB" id="9778366at2"/>
<dbReference type="STRING" id="869213.GCA_000517085_02914"/>
<keyword evidence="6" id="KW-1185">Reference proteome</keyword>
<dbReference type="InterPro" id="IPR036388">
    <property type="entry name" value="WH-like_DNA-bd_sf"/>
</dbReference>
<dbReference type="InterPro" id="IPR011123">
    <property type="entry name" value="Y_Y_Y"/>
</dbReference>
<gene>
    <name evidence="5" type="ORF">JCM21142_104440</name>
</gene>
<accession>W7YTC8</accession>
<organism evidence="5 6">
    <name type="scientific">Saccharicrinis fermentans DSM 9555 = JCM 21142</name>
    <dbReference type="NCBI Taxonomy" id="869213"/>
    <lineage>
        <taxon>Bacteria</taxon>
        <taxon>Pseudomonadati</taxon>
        <taxon>Bacteroidota</taxon>
        <taxon>Bacteroidia</taxon>
        <taxon>Marinilabiliales</taxon>
        <taxon>Marinilabiliaceae</taxon>
        <taxon>Saccharicrinis</taxon>
    </lineage>
</organism>
<feature type="domain" description="HTH luxR-type" evidence="3">
    <location>
        <begin position="988"/>
        <end position="1023"/>
    </location>
</feature>
<keyword evidence="1" id="KW-0597">Phosphoprotein</keyword>
<dbReference type="EMBL" id="BAMD01000108">
    <property type="protein sequence ID" value="GAF05694.1"/>
    <property type="molecule type" value="Genomic_DNA"/>
</dbReference>
<keyword evidence="2" id="KW-1133">Transmembrane helix</keyword>
<evidence type="ECO:0000259" key="4">
    <source>
        <dbReference type="Pfam" id="PF07495"/>
    </source>
</evidence>
<dbReference type="GO" id="GO:0006355">
    <property type="term" value="P:regulation of DNA-templated transcription"/>
    <property type="evidence" value="ECO:0007669"/>
    <property type="project" value="InterPro"/>
</dbReference>